<dbReference type="Proteomes" id="UP001272242">
    <property type="component" value="Unassembled WGS sequence"/>
</dbReference>
<reference evidence="3" key="1">
    <citation type="journal article" date="2023" name="Mar. Drugs">
        <title>Gemmata algarum, a Novel Planctomycete Isolated from an Algal Mat, Displays Antimicrobial Activity.</title>
        <authorList>
            <person name="Kumar G."/>
            <person name="Kallscheuer N."/>
            <person name="Kashif M."/>
            <person name="Ahamad S."/>
            <person name="Jagadeeshwari U."/>
            <person name="Pannikurungottu S."/>
            <person name="Haufschild T."/>
            <person name="Kabuu M."/>
            <person name="Sasikala C."/>
            <person name="Jogler C."/>
            <person name="Ramana C."/>
        </authorList>
    </citation>
    <scope>NUCLEOTIDE SEQUENCE [LARGE SCALE GENOMIC DNA]</scope>
    <source>
        <strain evidence="3">JC673</strain>
    </source>
</reference>
<dbReference type="Gene3D" id="1.25.10.10">
    <property type="entry name" value="Leucine-rich Repeat Variant"/>
    <property type="match status" value="1"/>
</dbReference>
<organism evidence="2 3">
    <name type="scientific">Gemmata algarum</name>
    <dbReference type="NCBI Taxonomy" id="2975278"/>
    <lineage>
        <taxon>Bacteria</taxon>
        <taxon>Pseudomonadati</taxon>
        <taxon>Planctomycetota</taxon>
        <taxon>Planctomycetia</taxon>
        <taxon>Gemmatales</taxon>
        <taxon>Gemmataceae</taxon>
        <taxon>Gemmata</taxon>
    </lineage>
</organism>
<dbReference type="RefSeq" id="WP_261190058.1">
    <property type="nucleotide sequence ID" value="NZ_JAXBLV010000043.1"/>
</dbReference>
<feature type="chain" id="PRO_5046786664" description="HEAT repeat domain-containing protein" evidence="1">
    <location>
        <begin position="21"/>
        <end position="494"/>
    </location>
</feature>
<evidence type="ECO:0000256" key="1">
    <source>
        <dbReference type="SAM" id="SignalP"/>
    </source>
</evidence>
<sequence length="494" mass="51701">MRRLFAVLGTCGLAIGIATAADPPPVVTVPQLIERLGVGDFHEREAATAALHKAGPGAIPLLREALKSDDPEVRQRAAGVLFRLQRTAESTAMLAPKKLRLTYRATPLGTAVNDLSTRTGVRIVLDVGRIANPLRTVTCETGELPAWEAIERFCAAAGLEEVHKLELELPKPPQGRRGYVSLPQPPSADAIPVTLADGTARLAGGRDTAVRVTALPRTFPGHRVTLGTGETTLCFDIAPAPGLNWQDVVAVRVHKLIDDAGRPGSGGSVPPPPAPGGGEVVVAWGGGAPGGAFMPAVGAARFDSRTGQPLLPDTVPNPRVVPVPLKLGTPTAKSIKRLEGCVVGEIHVPSQSLITIPDPAKQVGRAFDGPGQTRLTVLSMSEKGNVVTARVALQYPSPWVSSARRGRNPGGLWPEAPRGPGMSMTVQALDASGKVAPYQTFNVDFSDSGDGGQVLVQHLDLGFRNTGAPAKLVLVGPRPVVVEVPFVMENVPLP</sequence>
<dbReference type="SUPFAM" id="SSF48371">
    <property type="entry name" value="ARM repeat"/>
    <property type="match status" value="1"/>
</dbReference>
<protein>
    <recommendedName>
        <fullName evidence="4">HEAT repeat domain-containing protein</fullName>
    </recommendedName>
</protein>
<evidence type="ECO:0000313" key="2">
    <source>
        <dbReference type="EMBL" id="MDY3558619.1"/>
    </source>
</evidence>
<dbReference type="EMBL" id="JAXBLV010000043">
    <property type="protein sequence ID" value="MDY3558619.1"/>
    <property type="molecule type" value="Genomic_DNA"/>
</dbReference>
<feature type="signal peptide" evidence="1">
    <location>
        <begin position="1"/>
        <end position="20"/>
    </location>
</feature>
<dbReference type="InterPro" id="IPR011989">
    <property type="entry name" value="ARM-like"/>
</dbReference>
<evidence type="ECO:0000313" key="3">
    <source>
        <dbReference type="Proteomes" id="UP001272242"/>
    </source>
</evidence>
<gene>
    <name evidence="2" type="ORF">R5W23_005758</name>
</gene>
<accession>A0ABU5EUH5</accession>
<name>A0ABU5EUH5_9BACT</name>
<evidence type="ECO:0008006" key="4">
    <source>
        <dbReference type="Google" id="ProtNLM"/>
    </source>
</evidence>
<proteinExistence type="predicted"/>
<keyword evidence="3" id="KW-1185">Reference proteome</keyword>
<dbReference type="InterPro" id="IPR016024">
    <property type="entry name" value="ARM-type_fold"/>
</dbReference>
<keyword evidence="1" id="KW-0732">Signal</keyword>
<comment type="caution">
    <text evidence="2">The sequence shown here is derived from an EMBL/GenBank/DDBJ whole genome shotgun (WGS) entry which is preliminary data.</text>
</comment>